<keyword evidence="2" id="KW-1185">Reference proteome</keyword>
<proteinExistence type="predicted"/>
<evidence type="ECO:0000313" key="1">
    <source>
        <dbReference type="EMBL" id="PXX81381.1"/>
    </source>
</evidence>
<dbReference type="AlphaFoldDB" id="A0A318KU63"/>
<organism evidence="1 2">
    <name type="scientific">Rivihabitans pingtungensis</name>
    <dbReference type="NCBI Taxonomy" id="1054498"/>
    <lineage>
        <taxon>Bacteria</taxon>
        <taxon>Pseudomonadati</taxon>
        <taxon>Pseudomonadota</taxon>
        <taxon>Betaproteobacteria</taxon>
        <taxon>Neisseriales</taxon>
        <taxon>Aquaspirillaceae</taxon>
        <taxon>Rivihabitans</taxon>
    </lineage>
</organism>
<dbReference type="EMBL" id="QJKI01000002">
    <property type="protein sequence ID" value="PXX81381.1"/>
    <property type="molecule type" value="Genomic_DNA"/>
</dbReference>
<dbReference type="OrthoDB" id="8913439at2"/>
<name>A0A318KU63_9NEIS</name>
<sequence length="207" mass="21997">MQINGNTLTLDDGRTIALPKYPTASRVKVWRVPAEYRADGVFISITGPGLAAEDIPACNLADCTVIGELDYPADDGAALEAARAQRLELARASVEVARRLSLADTPVLEQQTWSTQLAEAQALAAWRATPEALPAEVAPLLTALAAARAQGETVFALADKVLAAASRHVAAAAPLVGAWQRIERQLRQADTLEALLAVDLRFPEPQA</sequence>
<protein>
    <submittedName>
        <fullName evidence="1">Uncharacterized protein</fullName>
    </submittedName>
</protein>
<accession>A0A318KU63</accession>
<comment type="caution">
    <text evidence="1">The sequence shown here is derived from an EMBL/GenBank/DDBJ whole genome shotgun (WGS) entry which is preliminary data.</text>
</comment>
<dbReference type="Proteomes" id="UP000247555">
    <property type="component" value="Unassembled WGS sequence"/>
</dbReference>
<dbReference type="RefSeq" id="WP_110389681.1">
    <property type="nucleotide sequence ID" value="NZ_QJKI01000002.1"/>
</dbReference>
<gene>
    <name evidence="1" type="ORF">DFR34_102221</name>
</gene>
<evidence type="ECO:0000313" key="2">
    <source>
        <dbReference type="Proteomes" id="UP000247555"/>
    </source>
</evidence>
<reference evidence="1 2" key="1">
    <citation type="submission" date="2018-05" db="EMBL/GenBank/DDBJ databases">
        <title>Genomic Encyclopedia of Type Strains, Phase IV (KMG-IV): sequencing the most valuable type-strain genomes for metagenomic binning, comparative biology and taxonomic classification.</title>
        <authorList>
            <person name="Goeker M."/>
        </authorList>
    </citation>
    <scope>NUCLEOTIDE SEQUENCE [LARGE SCALE GENOMIC DNA]</scope>
    <source>
        <strain evidence="1 2">DSM 29661</strain>
    </source>
</reference>